<feature type="region of interest" description="Disordered" evidence="1">
    <location>
        <begin position="848"/>
        <end position="903"/>
    </location>
</feature>
<name>A0A9P4SAZ3_9PEZI</name>
<reference evidence="3" key="1">
    <citation type="journal article" date="2020" name="Stud. Mycol.">
        <title>101 Dothideomycetes genomes: a test case for predicting lifestyles and emergence of pathogens.</title>
        <authorList>
            <person name="Haridas S."/>
            <person name="Albert R."/>
            <person name="Binder M."/>
            <person name="Bloem J."/>
            <person name="Labutti K."/>
            <person name="Salamov A."/>
            <person name="Andreopoulos B."/>
            <person name="Baker S."/>
            <person name="Barry K."/>
            <person name="Bills G."/>
            <person name="Bluhm B."/>
            <person name="Cannon C."/>
            <person name="Castanera R."/>
            <person name="Culley D."/>
            <person name="Daum C."/>
            <person name="Ezra D."/>
            <person name="Gonzalez J."/>
            <person name="Henrissat B."/>
            <person name="Kuo A."/>
            <person name="Liang C."/>
            <person name="Lipzen A."/>
            <person name="Lutzoni F."/>
            <person name="Magnuson J."/>
            <person name="Mondo S."/>
            <person name="Nolan M."/>
            <person name="Ohm R."/>
            <person name="Pangilinan J."/>
            <person name="Park H.-J."/>
            <person name="Ramirez L."/>
            <person name="Alfaro M."/>
            <person name="Sun H."/>
            <person name="Tritt A."/>
            <person name="Yoshinaga Y."/>
            <person name="Zwiers L.-H."/>
            <person name="Turgeon B."/>
            <person name="Goodwin S."/>
            <person name="Spatafora J."/>
            <person name="Crous P."/>
            <person name="Grigoriev I."/>
        </authorList>
    </citation>
    <scope>NUCLEOTIDE SEQUENCE</scope>
    <source>
        <strain evidence="3">CBS 101060</strain>
    </source>
</reference>
<proteinExistence type="predicted"/>
<evidence type="ECO:0000313" key="4">
    <source>
        <dbReference type="Proteomes" id="UP000799429"/>
    </source>
</evidence>
<feature type="compositionally biased region" description="Polar residues" evidence="1">
    <location>
        <begin position="468"/>
        <end position="480"/>
    </location>
</feature>
<dbReference type="OrthoDB" id="3199516at2759"/>
<dbReference type="PROSITE" id="PS50181">
    <property type="entry name" value="FBOX"/>
    <property type="match status" value="1"/>
</dbReference>
<feature type="compositionally biased region" description="Polar residues" evidence="1">
    <location>
        <begin position="1"/>
        <end position="15"/>
    </location>
</feature>
<dbReference type="Proteomes" id="UP000799429">
    <property type="component" value="Unassembled WGS sequence"/>
</dbReference>
<keyword evidence="4" id="KW-1185">Reference proteome</keyword>
<accession>A0A9P4SAZ3</accession>
<feature type="domain" description="F-box" evidence="2">
    <location>
        <begin position="93"/>
        <end position="146"/>
    </location>
</feature>
<dbReference type="EMBL" id="MU006096">
    <property type="protein sequence ID" value="KAF2838522.1"/>
    <property type="molecule type" value="Genomic_DNA"/>
</dbReference>
<evidence type="ECO:0000256" key="1">
    <source>
        <dbReference type="SAM" id="MobiDB-lite"/>
    </source>
</evidence>
<sequence length="925" mass="103272">MEIFTESPQRSSGATTPLVHQEYSDNESANSLGPSKALDSDGELTAQTSHAEGVIDEYLRDEAVSTPEPQDILSKPLKGKGKEETPVTIKKGPLTLLELPVDILREIITHLTHTNDLTALALTHSAFHQLTLPFIYTRFDIVWPDEKTQEIYPKVGVDALTYGLATLVMAEEIFGEAPWQRSLKSSQRSQYPTITNVRRRRGNHYAQFTKKFSLGNGPPDWVAEYAITKECGKMLGTLVALAVARMRNLETFVWDMPTGVLRDVWLALSSLADREDGHDCKLEKVWIRWHDNRAMDPTVDAPPPPLPMGGITVQQSGTNAMHISVSAPTNHTVPATRAIDRIEHPSFSLLPPLKSLSVLDIDELPYLDEISVLIGRSQKSLKELRVGIARHAQSRDWVTAWEGDGVQQVDYSTEWTATSSIGDKRLGGVLGIIVGRVYNIRQNSGTASNVAPASDTAARQASEKLPASQPNSHPSIQTASGEGAGPSNIPSASGGVLLELPSDSVTQASISGDSVHEIEHGVSSLKVQDGPLGPERTSLRSTSPRRSRAPVKKTETILNGKLHLESLELERIILSVSVLERAFDWSTLANLTILHCQNHEQLWKSLRRTFSPTPSQTRSTAYKLARPEYRLRLKKIHTNQVSPSLISFLKETLAPNSLEILFLQEGRSYSSNVTIDAIFRGPIRRHHASIKKLMIDSSEFDNDGNPTSSSRWRRWMLNREILSYMTSGRMSGLRELAVCLNYKDWHYFLQTLPMIPHIRSLYIPHVADHAYGNNINNDPTELAMQVVDIVTLRRDIEICYMGIGEKCYEILENKIPTTGRHDGSFSSVDGPPNTVQNTYPMHHAIVEDDETEDEDDEDEDDDHGDGIEDSEGANDSESEEEEQESDDDSFYTQEEERRGPPRLRLREILFYDDKVAIFKARHGRL</sequence>
<comment type="caution">
    <text evidence="3">The sequence shown here is derived from an EMBL/GenBank/DDBJ whole genome shotgun (WGS) entry which is preliminary data.</text>
</comment>
<protein>
    <recommendedName>
        <fullName evidence="2">F-box domain-containing protein</fullName>
    </recommendedName>
</protein>
<dbReference type="InterPro" id="IPR001810">
    <property type="entry name" value="F-box_dom"/>
</dbReference>
<feature type="region of interest" description="Disordered" evidence="1">
    <location>
        <begin position="523"/>
        <end position="553"/>
    </location>
</feature>
<dbReference type="AlphaFoldDB" id="A0A9P4SAZ3"/>
<feature type="region of interest" description="Disordered" evidence="1">
    <location>
        <begin position="446"/>
        <end position="496"/>
    </location>
</feature>
<organism evidence="3 4">
    <name type="scientific">Patellaria atrata CBS 101060</name>
    <dbReference type="NCBI Taxonomy" id="1346257"/>
    <lineage>
        <taxon>Eukaryota</taxon>
        <taxon>Fungi</taxon>
        <taxon>Dikarya</taxon>
        <taxon>Ascomycota</taxon>
        <taxon>Pezizomycotina</taxon>
        <taxon>Dothideomycetes</taxon>
        <taxon>Dothideomycetes incertae sedis</taxon>
        <taxon>Patellariales</taxon>
        <taxon>Patellariaceae</taxon>
        <taxon>Patellaria</taxon>
    </lineage>
</organism>
<feature type="region of interest" description="Disordered" evidence="1">
    <location>
        <begin position="1"/>
        <end position="85"/>
    </location>
</feature>
<evidence type="ECO:0000313" key="3">
    <source>
        <dbReference type="EMBL" id="KAF2838522.1"/>
    </source>
</evidence>
<gene>
    <name evidence="3" type="ORF">M501DRAFT_1004266</name>
</gene>
<feature type="compositionally biased region" description="Basic and acidic residues" evidence="1">
    <location>
        <begin position="894"/>
        <end position="903"/>
    </location>
</feature>
<feature type="compositionally biased region" description="Acidic residues" evidence="1">
    <location>
        <begin position="848"/>
        <end position="889"/>
    </location>
</feature>
<dbReference type="CDD" id="cd09917">
    <property type="entry name" value="F-box_SF"/>
    <property type="match status" value="1"/>
</dbReference>
<evidence type="ECO:0000259" key="2">
    <source>
        <dbReference type="PROSITE" id="PS50181"/>
    </source>
</evidence>